<dbReference type="PANTHER" id="PTHR42939:SF1">
    <property type="entry name" value="ABC TRANSPORTER ATP-BINDING PROTEIN ALBC-RELATED"/>
    <property type="match status" value="1"/>
</dbReference>
<dbReference type="KEGG" id="kol:Kole_0779"/>
<dbReference type="PANTHER" id="PTHR42939">
    <property type="entry name" value="ABC TRANSPORTER ATP-BINDING PROTEIN ALBC-RELATED"/>
    <property type="match status" value="1"/>
</dbReference>
<sequence>MTVASMENVSFSFANGPKIFDNFSLSVKKGEFVYIKGLNGSGKSTLLKILCGLIPPTTGNVSVFGKEPHRNPEILKRLGIVIDGMGLYRELSLRENILLFARQKGVTPEMAEEALKKYVRMWNIDFNRKYKKSSHGMRKIAKLTLSLINDPELLIWDEPELALDKKRHETLVNLLRDYKENGKTCIIAGTNPDMYQGLIDRVIEKEVTI</sequence>
<dbReference type="SUPFAM" id="SSF52540">
    <property type="entry name" value="P-loop containing nucleoside triphosphate hydrolases"/>
    <property type="match status" value="1"/>
</dbReference>
<dbReference type="OrthoDB" id="47160at2"/>
<dbReference type="InterPro" id="IPR003593">
    <property type="entry name" value="AAA+_ATPase"/>
</dbReference>
<evidence type="ECO:0000256" key="3">
    <source>
        <dbReference type="ARBA" id="ARBA00022840"/>
    </source>
</evidence>
<dbReference type="GO" id="GO:0016887">
    <property type="term" value="F:ATP hydrolysis activity"/>
    <property type="evidence" value="ECO:0007669"/>
    <property type="project" value="InterPro"/>
</dbReference>
<evidence type="ECO:0000313" key="5">
    <source>
        <dbReference type="EMBL" id="ACR79491.1"/>
    </source>
</evidence>
<dbReference type="HOGENOM" id="CLU_000604_1_22_0"/>
<proteinExistence type="predicted"/>
<dbReference type="Gene3D" id="3.40.50.300">
    <property type="entry name" value="P-loop containing nucleotide triphosphate hydrolases"/>
    <property type="match status" value="1"/>
</dbReference>
<dbReference type="PROSITE" id="PS50893">
    <property type="entry name" value="ABC_TRANSPORTER_2"/>
    <property type="match status" value="1"/>
</dbReference>
<reference evidence="5 7" key="2">
    <citation type="journal article" date="2011" name="J. Bacteriol.">
        <title>Genome Sequence of Kosmotoga olearia Strain TBF 19.5.1, a Thermophilic Bacterium with a Wide Growth Temperature Range, Isolated from the Troll B Oil Platform in the North Sea.</title>
        <authorList>
            <person name="Swithers K.S."/>
            <person name="Dipippo J.L."/>
            <person name="Bruce D.C."/>
            <person name="Detter C."/>
            <person name="Tapia R."/>
            <person name="Han S."/>
            <person name="Goodwin L.A."/>
            <person name="Han J."/>
            <person name="Woyke T."/>
            <person name="Pitluck S."/>
            <person name="Pennacchio L."/>
            <person name="Nolan M."/>
            <person name="Mikhailova N."/>
            <person name="Land M.L."/>
            <person name="Nesbo C.L."/>
            <person name="Gogarten J.P."/>
            <person name="Noll K.M."/>
        </authorList>
    </citation>
    <scope>NUCLEOTIDE SEQUENCE [LARGE SCALE GENOMIC DNA]</scope>
    <source>
        <strain evidence="7">ATCC BAA-1733 / DSM 21960 / TBF 19.5.1</strain>
        <strain evidence="5">TBF 19.5.1</strain>
    </source>
</reference>
<gene>
    <name evidence="5" type="ordered locus">Kole_0779</name>
    <name evidence="6" type="ordered locus">Kole_0797</name>
</gene>
<evidence type="ECO:0000313" key="7">
    <source>
        <dbReference type="Proteomes" id="UP000002382"/>
    </source>
</evidence>
<dbReference type="CDD" id="cd03230">
    <property type="entry name" value="ABC_DR_subfamily_A"/>
    <property type="match status" value="1"/>
</dbReference>
<dbReference type="SMART" id="SM00382">
    <property type="entry name" value="AAA"/>
    <property type="match status" value="1"/>
</dbReference>
<dbReference type="STRING" id="521045.Kole_0779"/>
<name>C5CG50_KOSOT</name>
<dbReference type="EMBL" id="CP001634">
    <property type="protein sequence ID" value="ACR79508.1"/>
    <property type="molecule type" value="Genomic_DNA"/>
</dbReference>
<feature type="domain" description="ABC transporter" evidence="4">
    <location>
        <begin position="4"/>
        <end position="209"/>
    </location>
</feature>
<protein>
    <submittedName>
        <fullName evidence="5">ABC transporter related</fullName>
    </submittedName>
</protein>
<accession>C5CG50</accession>
<evidence type="ECO:0000256" key="2">
    <source>
        <dbReference type="ARBA" id="ARBA00022741"/>
    </source>
</evidence>
<dbReference type="eggNOG" id="COG1131">
    <property type="taxonomic scope" value="Bacteria"/>
</dbReference>
<keyword evidence="7" id="KW-1185">Reference proteome</keyword>
<dbReference type="InterPro" id="IPR027417">
    <property type="entry name" value="P-loop_NTPase"/>
</dbReference>
<dbReference type="RefSeq" id="WP_015868156.1">
    <property type="nucleotide sequence ID" value="NC_012785.1"/>
</dbReference>
<keyword evidence="1" id="KW-0813">Transport</keyword>
<dbReference type="GO" id="GO:0005524">
    <property type="term" value="F:ATP binding"/>
    <property type="evidence" value="ECO:0007669"/>
    <property type="project" value="UniProtKB-KW"/>
</dbReference>
<evidence type="ECO:0000259" key="4">
    <source>
        <dbReference type="PROSITE" id="PS50893"/>
    </source>
</evidence>
<dbReference type="InterPro" id="IPR051782">
    <property type="entry name" value="ABC_Transporter_VariousFunc"/>
</dbReference>
<dbReference type="EMBL" id="CP001634">
    <property type="protein sequence ID" value="ACR79491.1"/>
    <property type="molecule type" value="Genomic_DNA"/>
</dbReference>
<organism evidence="5 7">
    <name type="scientific">Kosmotoga olearia (strain ATCC BAA-1733 / DSM 21960 / TBF 19.5.1)</name>
    <dbReference type="NCBI Taxonomy" id="521045"/>
    <lineage>
        <taxon>Bacteria</taxon>
        <taxon>Thermotogati</taxon>
        <taxon>Thermotogota</taxon>
        <taxon>Thermotogae</taxon>
        <taxon>Kosmotogales</taxon>
        <taxon>Kosmotogaceae</taxon>
        <taxon>Kosmotoga</taxon>
    </lineage>
</organism>
<dbReference type="Proteomes" id="UP000002382">
    <property type="component" value="Chromosome"/>
</dbReference>
<dbReference type="KEGG" id="kol:Kole_0797"/>
<reference evidence="5 7" key="1">
    <citation type="submission" date="2009-06" db="EMBL/GenBank/DDBJ databases">
        <title>Complete sequence of Thermotogales bacterium TBF 19.5.1.</title>
        <authorList>
            <consortium name="US DOE Joint Genome Institute"/>
            <person name="Lucas S."/>
            <person name="Copeland A."/>
            <person name="Lapidus A."/>
            <person name="Glavina del Rio T."/>
            <person name="Tice H."/>
            <person name="Bruce D."/>
            <person name="Goodwin L."/>
            <person name="Pitluck S."/>
            <person name="Chertkov O."/>
            <person name="Brettin T."/>
            <person name="Detter J.C."/>
            <person name="Han C."/>
            <person name="Schmutz J."/>
            <person name="Larimer F."/>
            <person name="Land M."/>
            <person name="Hauser L."/>
            <person name="Kyrpides N."/>
            <person name="Ovchinnikova G."/>
            <person name="Noll K."/>
        </authorList>
    </citation>
    <scope>NUCLEOTIDE SEQUENCE [LARGE SCALE GENOMIC DNA]</scope>
    <source>
        <strain evidence="7">ATCC BAA-1733 / DSM 21960 / TBF 19.5.1</strain>
        <strain evidence="5">TBF 19.5.1</strain>
    </source>
</reference>
<keyword evidence="3" id="KW-0067">ATP-binding</keyword>
<dbReference type="Pfam" id="PF00005">
    <property type="entry name" value="ABC_tran"/>
    <property type="match status" value="1"/>
</dbReference>
<dbReference type="AlphaFoldDB" id="C5CG50"/>
<evidence type="ECO:0000313" key="6">
    <source>
        <dbReference type="EMBL" id="ACR79508.1"/>
    </source>
</evidence>
<dbReference type="InterPro" id="IPR003439">
    <property type="entry name" value="ABC_transporter-like_ATP-bd"/>
</dbReference>
<keyword evidence="2" id="KW-0547">Nucleotide-binding</keyword>
<evidence type="ECO:0000256" key="1">
    <source>
        <dbReference type="ARBA" id="ARBA00022448"/>
    </source>
</evidence>